<dbReference type="PANTHER" id="PTHR47313:SF1">
    <property type="entry name" value="RIBOSOMAL RNA LARGE SUBUNIT METHYLTRANSFERASE K_L"/>
    <property type="match status" value="1"/>
</dbReference>
<feature type="domain" description="Ribosomal RNA large subunit methyltransferase K/L-like methyltransferase" evidence="3">
    <location>
        <begin position="167"/>
        <end position="353"/>
    </location>
</feature>
<protein>
    <recommendedName>
        <fullName evidence="3">Ribosomal RNA large subunit methyltransferase K/L-like methyltransferase domain-containing protein</fullName>
    </recommendedName>
</protein>
<evidence type="ECO:0000256" key="2">
    <source>
        <dbReference type="ARBA" id="ARBA00022679"/>
    </source>
</evidence>
<evidence type="ECO:0000256" key="1">
    <source>
        <dbReference type="ARBA" id="ARBA00022603"/>
    </source>
</evidence>
<dbReference type="PROSITE" id="PS01261">
    <property type="entry name" value="UPF0020"/>
    <property type="match status" value="1"/>
</dbReference>
<dbReference type="InterPro" id="IPR000241">
    <property type="entry name" value="RlmKL-like_Mtase"/>
</dbReference>
<gene>
    <name evidence="4" type="ORF">FOZ61_006094</name>
</gene>
<evidence type="ECO:0000313" key="5">
    <source>
        <dbReference type="Proteomes" id="UP000570595"/>
    </source>
</evidence>
<reference evidence="4 5" key="1">
    <citation type="submission" date="2020-04" db="EMBL/GenBank/DDBJ databases">
        <title>Perkinsus olseni comparative genomics.</title>
        <authorList>
            <person name="Bogema D.R."/>
        </authorList>
    </citation>
    <scope>NUCLEOTIDE SEQUENCE [LARGE SCALE GENOMIC DNA]</scope>
    <source>
        <strain evidence="4">ATCC PRA-179</strain>
    </source>
</reference>
<dbReference type="InterPro" id="IPR053943">
    <property type="entry name" value="RlmKL-like_Mtase_CS"/>
</dbReference>
<dbReference type="AlphaFoldDB" id="A0A7J6MAL2"/>
<name>A0A7J6MAL2_PEROL</name>
<evidence type="ECO:0000259" key="3">
    <source>
        <dbReference type="Pfam" id="PF01170"/>
    </source>
</evidence>
<organism evidence="4 5">
    <name type="scientific">Perkinsus olseni</name>
    <name type="common">Perkinsus atlanticus</name>
    <dbReference type="NCBI Taxonomy" id="32597"/>
    <lineage>
        <taxon>Eukaryota</taxon>
        <taxon>Sar</taxon>
        <taxon>Alveolata</taxon>
        <taxon>Perkinsozoa</taxon>
        <taxon>Perkinsea</taxon>
        <taxon>Perkinsida</taxon>
        <taxon>Perkinsidae</taxon>
        <taxon>Perkinsus</taxon>
    </lineage>
</organism>
<keyword evidence="2" id="KW-0808">Transferase</keyword>
<dbReference type="OrthoDB" id="416496at2759"/>
<proteinExistence type="predicted"/>
<dbReference type="Gene3D" id="3.40.50.150">
    <property type="entry name" value="Vaccinia Virus protein VP39"/>
    <property type="match status" value="1"/>
</dbReference>
<evidence type="ECO:0000313" key="4">
    <source>
        <dbReference type="EMBL" id="KAF4668628.1"/>
    </source>
</evidence>
<comment type="caution">
    <text evidence="4">The sequence shown here is derived from an EMBL/GenBank/DDBJ whole genome shotgun (WGS) entry which is preliminary data.</text>
</comment>
<accession>A0A7J6MAL2</accession>
<dbReference type="GO" id="GO:0070043">
    <property type="term" value="F:rRNA (guanine-N7-)-methyltransferase activity"/>
    <property type="evidence" value="ECO:0007669"/>
    <property type="project" value="TreeGrafter"/>
</dbReference>
<dbReference type="Pfam" id="PF01170">
    <property type="entry name" value="UPF0020"/>
    <property type="match status" value="1"/>
</dbReference>
<dbReference type="PANTHER" id="PTHR47313">
    <property type="entry name" value="RIBOSOMAL RNA LARGE SUBUNIT METHYLTRANSFERASE K/L"/>
    <property type="match status" value="1"/>
</dbReference>
<keyword evidence="1" id="KW-0489">Methyltransferase</keyword>
<dbReference type="SUPFAM" id="SSF53335">
    <property type="entry name" value="S-adenosyl-L-methionine-dependent methyltransferases"/>
    <property type="match status" value="1"/>
</dbReference>
<dbReference type="EMBL" id="JABAHT010000034">
    <property type="protein sequence ID" value="KAF4668628.1"/>
    <property type="molecule type" value="Genomic_DNA"/>
</dbReference>
<dbReference type="Proteomes" id="UP000570595">
    <property type="component" value="Unassembled WGS sequence"/>
</dbReference>
<dbReference type="Gene3D" id="3.30.2130.30">
    <property type="match status" value="1"/>
</dbReference>
<dbReference type="GO" id="GO:0043527">
    <property type="term" value="C:tRNA methyltransferase complex"/>
    <property type="evidence" value="ECO:0007669"/>
    <property type="project" value="UniProtKB-ARBA"/>
</dbReference>
<dbReference type="InterPro" id="IPR029063">
    <property type="entry name" value="SAM-dependent_MTases_sf"/>
</dbReference>
<dbReference type="GO" id="GO:0008990">
    <property type="term" value="F:rRNA (guanine-N2-)-methyltransferase activity"/>
    <property type="evidence" value="ECO:0007669"/>
    <property type="project" value="TreeGrafter"/>
</dbReference>
<sequence>MRLLLRCIAGLESLLEKEVLSILGRGRSVATERPFSCAVTVSGSLSARDVYRLHYTSRLATHIWRDIGSSRLDRGVTEDALQNFLNEIEYPSAVRGSTVAVFGRNPARRSDFYFTEGVLEGWRGMLAARQNARLEWDDYQVRLLLLAEKGNMFRVYAGDGDRSLHIRGLRKKQGVAPMNETLAAAMVSMASDSTAGRPVIDPFCGSGTIILEYLMRLMKVPAQYFNPAYRDPSMRELLPPSDSFRACTVGEEFDEEEWRHTIEEEDSKIQLGSTGPLIAGFDNDSRMVDYARSNLEPLTRLCGMATVPVQAFDWGKLSSLYGGAPVTMITNPPFGLRLSRSRSLIRSIEEFLRADGSNGVIAVASADD</sequence>